<dbReference type="EMBL" id="CP011097">
    <property type="protein sequence ID" value="AJZ75106.1"/>
    <property type="molecule type" value="Genomic_DNA"/>
</dbReference>
<dbReference type="OrthoDB" id="18307at2157"/>
<dbReference type="InterPro" id="IPR002698">
    <property type="entry name" value="FTHF_cligase"/>
</dbReference>
<dbReference type="InterPro" id="IPR037171">
    <property type="entry name" value="NagB/RpiA_transferase-like"/>
</dbReference>
<evidence type="ECO:0000313" key="5">
    <source>
        <dbReference type="Proteomes" id="UP000266745"/>
    </source>
</evidence>
<dbReference type="Gene3D" id="3.40.50.10420">
    <property type="entry name" value="NagB/RpiA/CoA transferase-like"/>
    <property type="match status" value="1"/>
</dbReference>
<dbReference type="GO" id="GO:0009396">
    <property type="term" value="P:folic acid-containing compound biosynthetic process"/>
    <property type="evidence" value="ECO:0007669"/>
    <property type="project" value="TreeGrafter"/>
</dbReference>
<proteinExistence type="inferred from homology"/>
<dbReference type="SUPFAM" id="SSF100950">
    <property type="entry name" value="NagB/RpiA/CoA transferase-like"/>
    <property type="match status" value="1"/>
</dbReference>
<evidence type="ECO:0000256" key="2">
    <source>
        <dbReference type="ARBA" id="ARBA00022741"/>
    </source>
</evidence>
<evidence type="ECO:0008006" key="6">
    <source>
        <dbReference type="Google" id="ProtNLM"/>
    </source>
</evidence>
<dbReference type="GO" id="GO:0005524">
    <property type="term" value="F:ATP binding"/>
    <property type="evidence" value="ECO:0007669"/>
    <property type="project" value="UniProtKB-KW"/>
</dbReference>
<evidence type="ECO:0000256" key="3">
    <source>
        <dbReference type="ARBA" id="ARBA00022840"/>
    </source>
</evidence>
<evidence type="ECO:0000313" key="4">
    <source>
        <dbReference type="EMBL" id="AJZ75106.1"/>
    </source>
</evidence>
<dbReference type="KEGG" id="tah:SU86_000405"/>
<reference evidence="4 5" key="1">
    <citation type="journal article" date="2016" name="Sci. Rep.">
        <title>A novel ammonia-oxidizing archaeon from wastewater treatment plant: Its enrichment, physiological and genomic characteristics.</title>
        <authorList>
            <person name="Li Y."/>
            <person name="Ding K."/>
            <person name="Wen X."/>
            <person name="Zhang B."/>
            <person name="Shen B."/>
            <person name="Yang Y."/>
        </authorList>
    </citation>
    <scope>NUCLEOTIDE SEQUENCE [LARGE SCALE GENOMIC DNA]</scope>
    <source>
        <strain evidence="4 5">SAT1</strain>
    </source>
</reference>
<dbReference type="Pfam" id="PF01812">
    <property type="entry name" value="5-FTHF_cyc-lig"/>
    <property type="match status" value="1"/>
</dbReference>
<name>A0A3G1AYY0_9ARCH</name>
<dbReference type="PIRSF" id="PIRSF006806">
    <property type="entry name" value="FTHF_cligase"/>
    <property type="match status" value="1"/>
</dbReference>
<dbReference type="STRING" id="1603555.SU86_000405"/>
<dbReference type="PANTHER" id="PTHR23407:SF1">
    <property type="entry name" value="5-FORMYLTETRAHYDROFOLATE CYCLO-LIGASE"/>
    <property type="match status" value="1"/>
</dbReference>
<organism evidence="4 5">
    <name type="scientific">Candidatus Nitrosotenuis cloacae</name>
    <dbReference type="NCBI Taxonomy" id="1603555"/>
    <lineage>
        <taxon>Archaea</taxon>
        <taxon>Nitrososphaerota</taxon>
        <taxon>Candidatus Nitrosotenuis</taxon>
    </lineage>
</organism>
<evidence type="ECO:0000256" key="1">
    <source>
        <dbReference type="ARBA" id="ARBA00010638"/>
    </source>
</evidence>
<protein>
    <recommendedName>
        <fullName evidence="6">5-formyltetrahydrofolate cyclo-ligase</fullName>
    </recommendedName>
</protein>
<gene>
    <name evidence="4" type="ORF">SU86_000405</name>
</gene>
<keyword evidence="2" id="KW-0547">Nucleotide-binding</keyword>
<dbReference type="AlphaFoldDB" id="A0A3G1AYY0"/>
<keyword evidence="3" id="KW-0067">ATP-binding</keyword>
<dbReference type="GeneID" id="24874837"/>
<dbReference type="RefSeq" id="WP_048187490.1">
    <property type="nucleotide sequence ID" value="NZ_CP011097.1"/>
</dbReference>
<sequence length="186" mass="20910">MVESKENIRKQFLQKRDGLSADFISISSKQIRKNLNKIEEYRNAQSVACYHSTGSEVKTHEIMQEILSHGKTLGLPRVKGNEIMFCDVKKFEDLEKGEFGIMEPKQNCPILEKFDIIVVPAIAMAENGQRLGYGMGYYDRFLAGKNTLTIALAYTKSIAKNIPKSDSDILIDMIVTEDGVIESKIG</sequence>
<comment type="similarity">
    <text evidence="1">Belongs to the 5-formyltetrahydrofolate cyclo-ligase family.</text>
</comment>
<dbReference type="PANTHER" id="PTHR23407">
    <property type="entry name" value="ATPASE INHIBITOR/5-FORMYLTETRAHYDROFOLATE CYCLO-LIGASE"/>
    <property type="match status" value="1"/>
</dbReference>
<keyword evidence="5" id="KW-1185">Reference proteome</keyword>
<accession>A0A3G1AYY0</accession>
<dbReference type="NCBIfam" id="TIGR02727">
    <property type="entry name" value="MTHFS_bact"/>
    <property type="match status" value="1"/>
</dbReference>
<dbReference type="Proteomes" id="UP000266745">
    <property type="component" value="Chromosome"/>
</dbReference>
<dbReference type="InterPro" id="IPR024185">
    <property type="entry name" value="FTHF_cligase-like_sf"/>
</dbReference>
<dbReference type="GO" id="GO:0030272">
    <property type="term" value="F:5-formyltetrahydrofolate cyclo-ligase activity"/>
    <property type="evidence" value="ECO:0007669"/>
    <property type="project" value="TreeGrafter"/>
</dbReference>
<dbReference type="GO" id="GO:0035999">
    <property type="term" value="P:tetrahydrofolate interconversion"/>
    <property type="evidence" value="ECO:0007669"/>
    <property type="project" value="TreeGrafter"/>
</dbReference>